<dbReference type="EMBL" id="NKQK01000022">
    <property type="protein sequence ID" value="PSR98532.1"/>
    <property type="molecule type" value="Genomic_DNA"/>
</dbReference>
<dbReference type="OMA" id="FRWGRNK"/>
<accession>A0A2R6PYB3</accession>
<dbReference type="InterPro" id="IPR053932">
    <property type="entry name" value="GeBP-like_DBD"/>
</dbReference>
<organism evidence="4 5">
    <name type="scientific">Actinidia chinensis var. chinensis</name>
    <name type="common">Chinese soft-hair kiwi</name>
    <dbReference type="NCBI Taxonomy" id="1590841"/>
    <lineage>
        <taxon>Eukaryota</taxon>
        <taxon>Viridiplantae</taxon>
        <taxon>Streptophyta</taxon>
        <taxon>Embryophyta</taxon>
        <taxon>Tracheophyta</taxon>
        <taxon>Spermatophyta</taxon>
        <taxon>Magnoliopsida</taxon>
        <taxon>eudicotyledons</taxon>
        <taxon>Gunneridae</taxon>
        <taxon>Pentapetalae</taxon>
        <taxon>asterids</taxon>
        <taxon>Ericales</taxon>
        <taxon>Actinidiaceae</taxon>
        <taxon>Actinidia</taxon>
    </lineage>
</organism>
<proteinExistence type="inferred from homology"/>
<dbReference type="InParanoid" id="A0A2R6PYB3"/>
<dbReference type="AlphaFoldDB" id="A0A2R6PYB3"/>
<dbReference type="GO" id="GO:0006355">
    <property type="term" value="P:regulation of DNA-templated transcription"/>
    <property type="evidence" value="ECO:0007669"/>
    <property type="project" value="InterPro"/>
</dbReference>
<evidence type="ECO:0000313" key="5">
    <source>
        <dbReference type="Proteomes" id="UP000241394"/>
    </source>
</evidence>
<feature type="compositionally biased region" description="Low complexity" evidence="2">
    <location>
        <begin position="56"/>
        <end position="67"/>
    </location>
</feature>
<feature type="compositionally biased region" description="Acidic residues" evidence="2">
    <location>
        <begin position="17"/>
        <end position="40"/>
    </location>
</feature>
<feature type="region of interest" description="Disordered" evidence="2">
    <location>
        <begin position="1"/>
        <end position="125"/>
    </location>
</feature>
<dbReference type="STRING" id="1590841.A0A2R6PYB3"/>
<reference evidence="4 5" key="1">
    <citation type="submission" date="2017-07" db="EMBL/GenBank/DDBJ databases">
        <title>An improved, manually edited Actinidia chinensis var. chinensis (kiwifruit) genome highlights the challenges associated with draft genomes and gene prediction in plants.</title>
        <authorList>
            <person name="Pilkington S."/>
            <person name="Crowhurst R."/>
            <person name="Hilario E."/>
            <person name="Nardozza S."/>
            <person name="Fraser L."/>
            <person name="Peng Y."/>
            <person name="Gunaseelan K."/>
            <person name="Simpson R."/>
            <person name="Tahir J."/>
            <person name="Deroles S."/>
            <person name="Templeton K."/>
            <person name="Luo Z."/>
            <person name="Davy M."/>
            <person name="Cheng C."/>
            <person name="Mcneilage M."/>
            <person name="Scaglione D."/>
            <person name="Liu Y."/>
            <person name="Zhang Q."/>
            <person name="Datson P."/>
            <person name="De Silva N."/>
            <person name="Gardiner S."/>
            <person name="Bassett H."/>
            <person name="Chagne D."/>
            <person name="Mccallum J."/>
            <person name="Dzierzon H."/>
            <person name="Deng C."/>
            <person name="Wang Y.-Y."/>
            <person name="Barron N."/>
            <person name="Manako K."/>
            <person name="Bowen J."/>
            <person name="Foster T."/>
            <person name="Erridge Z."/>
            <person name="Tiffin H."/>
            <person name="Waite C."/>
            <person name="Davies K."/>
            <person name="Grierson E."/>
            <person name="Laing W."/>
            <person name="Kirk R."/>
            <person name="Chen X."/>
            <person name="Wood M."/>
            <person name="Montefiori M."/>
            <person name="Brummell D."/>
            <person name="Schwinn K."/>
            <person name="Catanach A."/>
            <person name="Fullerton C."/>
            <person name="Li D."/>
            <person name="Meiyalaghan S."/>
            <person name="Nieuwenhuizen N."/>
            <person name="Read N."/>
            <person name="Prakash R."/>
            <person name="Hunter D."/>
            <person name="Zhang H."/>
            <person name="Mckenzie M."/>
            <person name="Knabel M."/>
            <person name="Harris A."/>
            <person name="Allan A."/>
            <person name="Chen A."/>
            <person name="Janssen B."/>
            <person name="Plunkett B."/>
            <person name="Dwamena C."/>
            <person name="Voogd C."/>
            <person name="Leif D."/>
            <person name="Lafferty D."/>
            <person name="Souleyre E."/>
            <person name="Varkonyi-Gasic E."/>
            <person name="Gambi F."/>
            <person name="Hanley J."/>
            <person name="Yao J.-L."/>
            <person name="Cheung J."/>
            <person name="David K."/>
            <person name="Warren B."/>
            <person name="Marsh K."/>
            <person name="Snowden K."/>
            <person name="Lin-Wang K."/>
            <person name="Brian L."/>
            <person name="Martinez-Sanchez M."/>
            <person name="Wang M."/>
            <person name="Ileperuma N."/>
            <person name="Macnee N."/>
            <person name="Campin R."/>
            <person name="Mcatee P."/>
            <person name="Drummond R."/>
            <person name="Espley R."/>
            <person name="Ireland H."/>
            <person name="Wu R."/>
            <person name="Atkinson R."/>
            <person name="Karunairetnam S."/>
            <person name="Bulley S."/>
            <person name="Chunkath S."/>
            <person name="Hanley Z."/>
            <person name="Storey R."/>
            <person name="Thrimawithana A."/>
            <person name="Thomson S."/>
            <person name="David C."/>
            <person name="Testolin R."/>
        </authorList>
    </citation>
    <scope>NUCLEOTIDE SEQUENCE [LARGE SCALE GENOMIC DNA]</scope>
    <source>
        <strain evidence="5">cv. Red5</strain>
        <tissue evidence="4">Young leaf</tissue>
    </source>
</reference>
<protein>
    <submittedName>
        <fullName evidence="4">Transcription factor</fullName>
    </submittedName>
</protein>
<dbReference type="PANTHER" id="PTHR31662:SF33">
    <property type="entry name" value="DNA-BINDING STOREKEEPER PROTEIN TRANSCRIPTIONAL REGULATOR-LIKE PROTEIN"/>
    <property type="match status" value="1"/>
</dbReference>
<evidence type="ECO:0000313" key="4">
    <source>
        <dbReference type="EMBL" id="PSR98532.1"/>
    </source>
</evidence>
<dbReference type="InterPro" id="IPR007592">
    <property type="entry name" value="GEBP"/>
</dbReference>
<name>A0A2R6PYB3_ACTCC</name>
<evidence type="ECO:0000259" key="3">
    <source>
        <dbReference type="Pfam" id="PF04504"/>
    </source>
</evidence>
<evidence type="ECO:0000256" key="2">
    <source>
        <dbReference type="SAM" id="MobiDB-lite"/>
    </source>
</evidence>
<feature type="domain" description="Glabrous enhancer-binding protein-like DBD" evidence="3">
    <location>
        <begin position="135"/>
        <end position="229"/>
    </location>
</feature>
<dbReference type="FunCoup" id="A0A2R6PYB3">
    <property type="interactions" value="1654"/>
</dbReference>
<dbReference type="PANTHER" id="PTHR31662">
    <property type="entry name" value="BNAANNG10740D PROTEIN-RELATED"/>
    <property type="match status" value="1"/>
</dbReference>
<dbReference type="OrthoDB" id="661680at2759"/>
<dbReference type="GO" id="GO:0005634">
    <property type="term" value="C:nucleus"/>
    <property type="evidence" value="ECO:0007669"/>
    <property type="project" value="TreeGrafter"/>
</dbReference>
<reference evidence="5" key="2">
    <citation type="journal article" date="2018" name="BMC Genomics">
        <title>A manually annotated Actinidia chinensis var. chinensis (kiwifruit) genome highlights the challenges associated with draft genomes and gene prediction in plants.</title>
        <authorList>
            <person name="Pilkington S.M."/>
            <person name="Crowhurst R."/>
            <person name="Hilario E."/>
            <person name="Nardozza S."/>
            <person name="Fraser L."/>
            <person name="Peng Y."/>
            <person name="Gunaseelan K."/>
            <person name="Simpson R."/>
            <person name="Tahir J."/>
            <person name="Deroles S.C."/>
            <person name="Templeton K."/>
            <person name="Luo Z."/>
            <person name="Davy M."/>
            <person name="Cheng C."/>
            <person name="McNeilage M."/>
            <person name="Scaglione D."/>
            <person name="Liu Y."/>
            <person name="Zhang Q."/>
            <person name="Datson P."/>
            <person name="De Silva N."/>
            <person name="Gardiner S.E."/>
            <person name="Bassett H."/>
            <person name="Chagne D."/>
            <person name="McCallum J."/>
            <person name="Dzierzon H."/>
            <person name="Deng C."/>
            <person name="Wang Y.Y."/>
            <person name="Barron L."/>
            <person name="Manako K."/>
            <person name="Bowen J."/>
            <person name="Foster T.M."/>
            <person name="Erridge Z.A."/>
            <person name="Tiffin H."/>
            <person name="Waite C.N."/>
            <person name="Davies K.M."/>
            <person name="Grierson E.P."/>
            <person name="Laing W.A."/>
            <person name="Kirk R."/>
            <person name="Chen X."/>
            <person name="Wood M."/>
            <person name="Montefiori M."/>
            <person name="Brummell D.A."/>
            <person name="Schwinn K.E."/>
            <person name="Catanach A."/>
            <person name="Fullerton C."/>
            <person name="Li D."/>
            <person name="Meiyalaghan S."/>
            <person name="Nieuwenhuizen N."/>
            <person name="Read N."/>
            <person name="Prakash R."/>
            <person name="Hunter D."/>
            <person name="Zhang H."/>
            <person name="McKenzie M."/>
            <person name="Knabel M."/>
            <person name="Harris A."/>
            <person name="Allan A.C."/>
            <person name="Gleave A."/>
            <person name="Chen A."/>
            <person name="Janssen B.J."/>
            <person name="Plunkett B."/>
            <person name="Ampomah-Dwamena C."/>
            <person name="Voogd C."/>
            <person name="Leif D."/>
            <person name="Lafferty D."/>
            <person name="Souleyre E.J.F."/>
            <person name="Varkonyi-Gasic E."/>
            <person name="Gambi F."/>
            <person name="Hanley J."/>
            <person name="Yao J.L."/>
            <person name="Cheung J."/>
            <person name="David K.M."/>
            <person name="Warren B."/>
            <person name="Marsh K."/>
            <person name="Snowden K.C."/>
            <person name="Lin-Wang K."/>
            <person name="Brian L."/>
            <person name="Martinez-Sanchez M."/>
            <person name="Wang M."/>
            <person name="Ileperuma N."/>
            <person name="Macnee N."/>
            <person name="Campin R."/>
            <person name="McAtee P."/>
            <person name="Drummond R.S.M."/>
            <person name="Espley R.V."/>
            <person name="Ireland H.S."/>
            <person name="Wu R."/>
            <person name="Atkinson R.G."/>
            <person name="Karunairetnam S."/>
            <person name="Bulley S."/>
            <person name="Chunkath S."/>
            <person name="Hanley Z."/>
            <person name="Storey R."/>
            <person name="Thrimawithana A.H."/>
            <person name="Thomson S."/>
            <person name="David C."/>
            <person name="Testolin R."/>
            <person name="Huang H."/>
            <person name="Hellens R.P."/>
            <person name="Schaffer R.J."/>
        </authorList>
    </citation>
    <scope>NUCLEOTIDE SEQUENCE [LARGE SCALE GENOMIC DNA]</scope>
    <source>
        <strain evidence="5">cv. Red5</strain>
    </source>
</reference>
<feature type="compositionally biased region" description="Low complexity" evidence="2">
    <location>
        <begin position="251"/>
        <end position="262"/>
    </location>
</feature>
<dbReference type="SMR" id="A0A2R6PYB3"/>
<comment type="similarity">
    <text evidence="1">Belongs to the GeBP family.</text>
</comment>
<keyword evidence="5" id="KW-1185">Reference proteome</keyword>
<evidence type="ECO:0000256" key="1">
    <source>
        <dbReference type="ARBA" id="ARBA00010820"/>
    </source>
</evidence>
<feature type="region of interest" description="Disordered" evidence="2">
    <location>
        <begin position="232"/>
        <end position="262"/>
    </location>
</feature>
<sequence>MAPNRLPEAEAQGSPSSDEEVEGESSEENESQSESDEEEDKTSTPATQTPSVPTKPGESGSESDSPGLTIKPISSKPMEDPSKATTKKPRSKSSSAVVEKENKINHDSKRAKKKAVDSDKVVEETAASDSKKQLFQRLWSEDDEIEILKGVMEYRTKKGVDPVTDMDDFHDFIKKSLHVAVTRTQLYHKFRRLKKKYENNAGKGKNGVDRSFSNPHEQKAYEWSKKVWGGEDNGIGGDSVKVNGKTKKNKSQNQNQNQNQNQREIVVALPIIDRAKEGAKTEVAKSAGVSRSIGVKRNFGESSLEDEIMKDGLELIGGSKKLELEEKWKKLREEEMELYLKRVDLIREQTKLVLEAMKSSGH</sequence>
<dbReference type="Proteomes" id="UP000241394">
    <property type="component" value="Chromosome LG22"/>
</dbReference>
<feature type="compositionally biased region" description="Polar residues" evidence="2">
    <location>
        <begin position="43"/>
        <end position="52"/>
    </location>
</feature>
<dbReference type="Gramene" id="PSR98532">
    <property type="protein sequence ID" value="PSR98532"/>
    <property type="gene ID" value="CEY00_Acc25049"/>
</dbReference>
<gene>
    <name evidence="4" type="ORF">CEY00_Acc25049</name>
</gene>
<comment type="caution">
    <text evidence="4">The sequence shown here is derived from an EMBL/GenBank/DDBJ whole genome shotgun (WGS) entry which is preliminary data.</text>
</comment>
<feature type="compositionally biased region" description="Basic and acidic residues" evidence="2">
    <location>
        <begin position="98"/>
        <end position="123"/>
    </location>
</feature>
<dbReference type="Pfam" id="PF04504">
    <property type="entry name" value="GeBP-like_DBD"/>
    <property type="match status" value="1"/>
</dbReference>